<dbReference type="Gene3D" id="3.30.530.20">
    <property type="match status" value="1"/>
</dbReference>
<protein>
    <submittedName>
        <fullName evidence="1">Polyketide cyclase</fullName>
    </submittedName>
</protein>
<name>A0ABS9AM96_9GAMM</name>
<dbReference type="Proteomes" id="UP001320272">
    <property type="component" value="Unassembled WGS sequence"/>
</dbReference>
<accession>A0ABS9AM96</accession>
<dbReference type="Pfam" id="PF10604">
    <property type="entry name" value="Polyketide_cyc2"/>
    <property type="match status" value="1"/>
</dbReference>
<dbReference type="RefSeq" id="WP_234252654.1">
    <property type="nucleotide sequence ID" value="NZ_JABFTV010000001.1"/>
</dbReference>
<dbReference type="InterPro" id="IPR023393">
    <property type="entry name" value="START-like_dom_sf"/>
</dbReference>
<dbReference type="CDD" id="cd07824">
    <property type="entry name" value="SRPBCC_6"/>
    <property type="match status" value="1"/>
</dbReference>
<evidence type="ECO:0000313" key="1">
    <source>
        <dbReference type="EMBL" id="MCE8022946.1"/>
    </source>
</evidence>
<sequence length="161" mass="18518">MASFEFTTTWHFEAPVLAVFDALTDSLHWPEWWPGLVSVEQREAGDEGGIGRVQRFVWKSHLGYYLWFDIRITRVCEPCLIEGVADGDVSGIGRWRLCEESGGTRVDYLWQVRTERPWMSLLARVARPLVVWNHHAMMRAGAVGLSRYLRRLPTPGGQFVE</sequence>
<reference evidence="1 2" key="1">
    <citation type="journal article" date="2021" name="Front. Microbiol.">
        <title>Aerobic Denitrification and Heterotrophic Sulfur Oxidation in the Genus Halomonas Revealed by Six Novel Species Characterizations and Genome-Based Analysis.</title>
        <authorList>
            <person name="Wang L."/>
            <person name="Shao Z."/>
        </authorList>
    </citation>
    <scope>NUCLEOTIDE SEQUENCE [LARGE SCALE GENOMIC DNA]</scope>
    <source>
        <strain evidence="1 2">MCCC 1A11058</strain>
    </source>
</reference>
<dbReference type="InterPro" id="IPR019587">
    <property type="entry name" value="Polyketide_cyclase/dehydratase"/>
</dbReference>
<keyword evidence="2" id="KW-1185">Reference proteome</keyword>
<comment type="caution">
    <text evidence="1">The sequence shown here is derived from an EMBL/GenBank/DDBJ whole genome shotgun (WGS) entry which is preliminary data.</text>
</comment>
<gene>
    <name evidence="1" type="ORF">HOP59_02175</name>
</gene>
<proteinExistence type="predicted"/>
<dbReference type="EMBL" id="JABFTV010000001">
    <property type="protein sequence ID" value="MCE8022946.1"/>
    <property type="molecule type" value="Genomic_DNA"/>
</dbReference>
<dbReference type="SUPFAM" id="SSF55961">
    <property type="entry name" value="Bet v1-like"/>
    <property type="match status" value="1"/>
</dbReference>
<organism evidence="1 2">
    <name type="scientific">Billgrantia aerodenitrificans</name>
    <dbReference type="NCBI Taxonomy" id="2733483"/>
    <lineage>
        <taxon>Bacteria</taxon>
        <taxon>Pseudomonadati</taxon>
        <taxon>Pseudomonadota</taxon>
        <taxon>Gammaproteobacteria</taxon>
        <taxon>Oceanospirillales</taxon>
        <taxon>Halomonadaceae</taxon>
        <taxon>Billgrantia</taxon>
    </lineage>
</organism>
<evidence type="ECO:0000313" key="2">
    <source>
        <dbReference type="Proteomes" id="UP001320272"/>
    </source>
</evidence>